<comment type="subcellular location">
    <subcellularLocation>
        <location evidence="1">Mitochondrion membrane</location>
    </subcellularLocation>
</comment>
<evidence type="ECO:0000313" key="5">
    <source>
        <dbReference type="EMBL" id="KAL1302018.1"/>
    </source>
</evidence>
<sequence>MSPVKYDIFGRKVGSHHLALGILTTVVGGIIYAASGPKKVANAQPAINASSKEEENFVQAFLEENDKGAAKH</sequence>
<evidence type="ECO:0000313" key="6">
    <source>
        <dbReference type="Proteomes" id="UP001562354"/>
    </source>
</evidence>
<evidence type="ECO:0000256" key="1">
    <source>
        <dbReference type="ARBA" id="ARBA00004325"/>
    </source>
</evidence>
<organism evidence="5 6">
    <name type="scientific">Neodothiora populina</name>
    <dbReference type="NCBI Taxonomy" id="2781224"/>
    <lineage>
        <taxon>Eukaryota</taxon>
        <taxon>Fungi</taxon>
        <taxon>Dikarya</taxon>
        <taxon>Ascomycota</taxon>
        <taxon>Pezizomycotina</taxon>
        <taxon>Dothideomycetes</taxon>
        <taxon>Dothideomycetidae</taxon>
        <taxon>Dothideales</taxon>
        <taxon>Dothioraceae</taxon>
        <taxon>Neodothiora</taxon>
    </lineage>
</organism>
<dbReference type="EMBL" id="JBFMKM010000012">
    <property type="protein sequence ID" value="KAL1302018.1"/>
    <property type="molecule type" value="Genomic_DNA"/>
</dbReference>
<protein>
    <recommendedName>
        <fullName evidence="7">ATP synthase subunit K, mitochondrial</fullName>
    </recommendedName>
</protein>
<feature type="transmembrane region" description="Helical" evidence="4">
    <location>
        <begin position="15"/>
        <end position="34"/>
    </location>
</feature>
<dbReference type="PANTHER" id="PTHR28074:SF1">
    <property type="entry name" value="ATP SYNTHASE SUBUNIT K, MITOCHONDRIAL"/>
    <property type="match status" value="1"/>
</dbReference>
<evidence type="ECO:0008006" key="7">
    <source>
        <dbReference type="Google" id="ProtNLM"/>
    </source>
</evidence>
<keyword evidence="3 4" id="KW-0472">Membrane</keyword>
<comment type="caution">
    <text evidence="5">The sequence shown here is derived from an EMBL/GenBank/DDBJ whole genome shotgun (WGS) entry which is preliminary data.</text>
</comment>
<evidence type="ECO:0000256" key="2">
    <source>
        <dbReference type="ARBA" id="ARBA00023128"/>
    </source>
</evidence>
<dbReference type="Proteomes" id="UP001562354">
    <property type="component" value="Unassembled WGS sequence"/>
</dbReference>
<dbReference type="PANTHER" id="PTHR28074">
    <property type="entry name" value="ATP SYNTHASE SUBUNIT K, MITOCHONDRIAL"/>
    <property type="match status" value="1"/>
</dbReference>
<name>A0ABR3P7Y0_9PEZI</name>
<dbReference type="RefSeq" id="XP_069198294.1">
    <property type="nucleotide sequence ID" value="XM_069341785.1"/>
</dbReference>
<evidence type="ECO:0000256" key="3">
    <source>
        <dbReference type="ARBA" id="ARBA00023136"/>
    </source>
</evidence>
<keyword evidence="6" id="KW-1185">Reference proteome</keyword>
<reference evidence="5 6" key="1">
    <citation type="submission" date="2024-07" db="EMBL/GenBank/DDBJ databases">
        <title>Draft sequence of the Neodothiora populina.</title>
        <authorList>
            <person name="Drown D.D."/>
            <person name="Schuette U.S."/>
            <person name="Buechlein A.B."/>
            <person name="Rusch D.R."/>
            <person name="Winton L.W."/>
            <person name="Adams G.A."/>
        </authorList>
    </citation>
    <scope>NUCLEOTIDE SEQUENCE [LARGE SCALE GENOMIC DNA]</scope>
    <source>
        <strain evidence="5 6">CPC 39397</strain>
    </source>
</reference>
<keyword evidence="4" id="KW-0812">Transmembrane</keyword>
<accession>A0ABR3P7Y0</accession>
<dbReference type="InterPro" id="IPR021278">
    <property type="entry name" value="ATP19"/>
</dbReference>
<gene>
    <name evidence="5" type="ORF">AAFC00_002468</name>
</gene>
<evidence type="ECO:0000256" key="4">
    <source>
        <dbReference type="SAM" id="Phobius"/>
    </source>
</evidence>
<proteinExistence type="predicted"/>
<dbReference type="Pfam" id="PF11022">
    <property type="entry name" value="ATP19"/>
    <property type="match status" value="1"/>
</dbReference>
<dbReference type="GeneID" id="95976170"/>
<keyword evidence="4" id="KW-1133">Transmembrane helix</keyword>
<keyword evidence="2" id="KW-0496">Mitochondrion</keyword>